<dbReference type="GO" id="GO:0016020">
    <property type="term" value="C:membrane"/>
    <property type="evidence" value="ECO:0007669"/>
    <property type="project" value="GOC"/>
</dbReference>
<proteinExistence type="predicted"/>
<dbReference type="GeneID" id="106181098"/>
<keyword evidence="2" id="KW-1133">Transmembrane helix</keyword>
<dbReference type="GO" id="GO:0000030">
    <property type="term" value="F:mannosyltransferase activity"/>
    <property type="evidence" value="ECO:0007669"/>
    <property type="project" value="TreeGrafter"/>
</dbReference>
<dbReference type="Pfam" id="PF04488">
    <property type="entry name" value="Gly_transf_sug"/>
    <property type="match status" value="1"/>
</dbReference>
<dbReference type="SUPFAM" id="SSF53448">
    <property type="entry name" value="Nucleotide-diphospho-sugar transferases"/>
    <property type="match status" value="1"/>
</dbReference>
<name>A0A1S3KDX7_LINAN</name>
<dbReference type="RefSeq" id="XP_013420830.1">
    <property type="nucleotide sequence ID" value="XM_013565376.1"/>
</dbReference>
<dbReference type="Gene3D" id="3.90.550.20">
    <property type="match status" value="1"/>
</dbReference>
<dbReference type="KEGG" id="lak:106181098"/>
<evidence type="ECO:0000313" key="3">
    <source>
        <dbReference type="Proteomes" id="UP000085678"/>
    </source>
</evidence>
<dbReference type="OrthoDB" id="10020246at2759"/>
<organism evidence="3 5">
    <name type="scientific">Lingula anatina</name>
    <name type="common">Brachiopod</name>
    <name type="synonym">Lingula unguis</name>
    <dbReference type="NCBI Taxonomy" id="7574"/>
    <lineage>
        <taxon>Eukaryota</taxon>
        <taxon>Metazoa</taxon>
        <taxon>Spiralia</taxon>
        <taxon>Lophotrochozoa</taxon>
        <taxon>Brachiopoda</taxon>
        <taxon>Linguliformea</taxon>
        <taxon>Lingulata</taxon>
        <taxon>Lingulida</taxon>
        <taxon>Linguloidea</taxon>
        <taxon>Lingulidae</taxon>
        <taxon>Lingula</taxon>
    </lineage>
</organism>
<reference evidence="4 5" key="1">
    <citation type="submission" date="2025-04" db="UniProtKB">
        <authorList>
            <consortium name="RefSeq"/>
        </authorList>
    </citation>
    <scope>IDENTIFICATION</scope>
    <source>
        <tissue evidence="4 5">Gonads</tissue>
    </source>
</reference>
<dbReference type="PANTHER" id="PTHR32385:SF23">
    <property type="entry name" value="NUCLEOTIDE-DIPHOSPHO-SUGAR TRANSFERASE"/>
    <property type="match status" value="1"/>
</dbReference>
<dbReference type="InterPro" id="IPR051706">
    <property type="entry name" value="Glycosyltransferase_domain"/>
</dbReference>
<dbReference type="AlphaFoldDB" id="A0A1S3KDX7"/>
<keyword evidence="2" id="KW-0812">Transmembrane</keyword>
<dbReference type="Proteomes" id="UP000085678">
    <property type="component" value="Unplaced"/>
</dbReference>
<protein>
    <submittedName>
        <fullName evidence="4 5">Mannosyl phosphorylinositol ceramide synthase CSH1-like</fullName>
    </submittedName>
</protein>
<gene>
    <name evidence="4 5" type="primary">LOC106181098</name>
</gene>
<evidence type="ECO:0000313" key="4">
    <source>
        <dbReference type="RefSeq" id="XP_013420829.1"/>
    </source>
</evidence>
<dbReference type="InterPro" id="IPR007577">
    <property type="entry name" value="GlycoTrfase_DXD_sugar-bd_CS"/>
</dbReference>
<dbReference type="RefSeq" id="XP_013420829.1">
    <property type="nucleotide sequence ID" value="XM_013565375.1"/>
</dbReference>
<keyword evidence="1" id="KW-0808">Transferase</keyword>
<evidence type="ECO:0000313" key="5">
    <source>
        <dbReference type="RefSeq" id="XP_013420830.1"/>
    </source>
</evidence>
<keyword evidence="2" id="KW-0472">Membrane</keyword>
<dbReference type="PANTHER" id="PTHR32385">
    <property type="entry name" value="MANNOSYL PHOSPHORYLINOSITOL CERAMIDE SYNTHASE"/>
    <property type="match status" value="1"/>
</dbReference>
<evidence type="ECO:0000256" key="2">
    <source>
        <dbReference type="SAM" id="Phobius"/>
    </source>
</evidence>
<dbReference type="OMA" id="NWANSSK"/>
<keyword evidence="3" id="KW-1185">Reference proteome</keyword>
<dbReference type="InterPro" id="IPR029044">
    <property type="entry name" value="Nucleotide-diphossugar_trans"/>
</dbReference>
<feature type="transmembrane region" description="Helical" evidence="2">
    <location>
        <begin position="16"/>
        <end position="37"/>
    </location>
</feature>
<sequence>MVSMRRKKAVWRNLKGIIYVVVMLGILYTLLTIQSLVIHDSTLEAGTDKAAKGSQFVYQVPIEIQSLNPVYDADLMWLNESDIENDDLNTKTTISEDTPSLTVSISPMRYHRRPIIPLRQRANKTLPSGIPMIIHQTWKTRQLPPRFRKWSRSWRRCFPEWELWLWTDESSKRFIYKRYPWFLEKYRSYDQEIKRADAARYFILYHFGGLYVDLDYECLRPFDHLLDIPLVFDSMRVGNKWAYANGTFPYVQNSFMASTKGHPFWMEVIQEMTTRSGDQWPQGATGPYLIMDTLRNYSQSHSDFRIYPPQYFNPFSWDIYDNPYCKDLNAMTDREIDLCKSQYPGAYAISYHTQTWGKGKIL</sequence>
<evidence type="ECO:0000256" key="1">
    <source>
        <dbReference type="ARBA" id="ARBA00022679"/>
    </source>
</evidence>
<accession>A0A1S3KDX7</accession>
<dbReference type="GO" id="GO:0051999">
    <property type="term" value="P:mannosyl-inositol phosphorylceramide biosynthetic process"/>
    <property type="evidence" value="ECO:0007669"/>
    <property type="project" value="TreeGrafter"/>
</dbReference>